<feature type="region of interest" description="Disordered" evidence="1">
    <location>
        <begin position="27"/>
        <end position="54"/>
    </location>
</feature>
<sequence length="446" mass="50575">MSTILYNASSSLVPKFQRHNVLRQQRDATPGLSSSLHDEGIDRPSSNGQDDTPFKSGFAKNSDGYLQELCCSVYPTSLHQRIRKLDSMADLPLQALMSLVWQNFVTSWYGVKIPTCDDLFMAQLFDLTQLIAGRLKSTDLECEPFIADDLPSVLSEHIQAMRACVREDDAFYRYCQLTSFEEGYYPQVLTNYVLATVPAGSSLQTTFLQALFNELLMGKIMDRVSEPYFALSAISKLCRKLEARRRRKDKQPKAGPVDRIKKWIAAAGRTIALMTSMDKSAKKALELPLAYTNVFTLIFVDLLKLPGRKPYLYAVGKTLQYWSAKSRSVDAVFQNLFFNLIKQCVSMETNMHRLLILLREGLFPEDNKIGTGTVIPEGDEFEDFKRTCADDLWQAVHAYRLDSVLGVEEKDVTEIIEIICRDKRCNKLLAFRIIDALLARTSYLSA</sequence>
<evidence type="ECO:0000313" key="4">
    <source>
        <dbReference type="Proteomes" id="UP000515788"/>
    </source>
</evidence>
<dbReference type="EMBL" id="CP059248">
    <property type="protein sequence ID" value="QLL31909.1"/>
    <property type="molecule type" value="Genomic_DNA"/>
</dbReference>
<protein>
    <recommendedName>
        <fullName evidence="2">PXA domain-containing protein</fullName>
    </recommendedName>
</protein>
<organism evidence="3 4">
    <name type="scientific">Torulaspora globosa</name>
    <dbReference type="NCBI Taxonomy" id="48254"/>
    <lineage>
        <taxon>Eukaryota</taxon>
        <taxon>Fungi</taxon>
        <taxon>Dikarya</taxon>
        <taxon>Ascomycota</taxon>
        <taxon>Saccharomycotina</taxon>
        <taxon>Saccharomycetes</taxon>
        <taxon>Saccharomycetales</taxon>
        <taxon>Saccharomycetaceae</taxon>
        <taxon>Torulaspora</taxon>
    </lineage>
</organism>
<accession>A0A7G3ZEH3</accession>
<reference evidence="3 4" key="1">
    <citation type="submission" date="2020-06" db="EMBL/GenBank/DDBJ databases">
        <title>The yeast mating-type switching endonuclease HO is a domesticated member of an unorthodox homing genetic element family.</title>
        <authorList>
            <person name="Coughlan A.Y."/>
            <person name="Lombardi L."/>
            <person name="Braun-Galleani S."/>
            <person name="Martos A.R."/>
            <person name="Galeote V."/>
            <person name="Bigey F."/>
            <person name="Dequin S."/>
            <person name="Byrne K.P."/>
            <person name="Wolfe K.H."/>
        </authorList>
    </citation>
    <scope>NUCLEOTIDE SEQUENCE [LARGE SCALE GENOMIC DNA]</scope>
    <source>
        <strain evidence="3 4">CBS764</strain>
    </source>
</reference>
<evidence type="ECO:0000313" key="3">
    <source>
        <dbReference type="EMBL" id="QLL31909.1"/>
    </source>
</evidence>
<dbReference type="InterPro" id="IPR003114">
    <property type="entry name" value="Phox_assoc"/>
</dbReference>
<keyword evidence="4" id="KW-1185">Reference proteome</keyword>
<dbReference type="OrthoDB" id="5582218at2759"/>
<dbReference type="RefSeq" id="XP_037138584.1">
    <property type="nucleotide sequence ID" value="XM_037282689.1"/>
</dbReference>
<dbReference type="KEGG" id="tgb:HG536_0C00760"/>
<proteinExistence type="predicted"/>
<feature type="domain" description="PXA" evidence="2">
    <location>
        <begin position="90"/>
        <end position="235"/>
    </location>
</feature>
<dbReference type="Proteomes" id="UP000515788">
    <property type="component" value="Chromosome 3"/>
</dbReference>
<evidence type="ECO:0000256" key="1">
    <source>
        <dbReference type="SAM" id="MobiDB-lite"/>
    </source>
</evidence>
<dbReference type="AlphaFoldDB" id="A0A7G3ZEH3"/>
<dbReference type="Pfam" id="PF02194">
    <property type="entry name" value="PXA"/>
    <property type="match status" value="1"/>
</dbReference>
<name>A0A7G3ZEH3_9SACH</name>
<evidence type="ECO:0000259" key="2">
    <source>
        <dbReference type="Pfam" id="PF02194"/>
    </source>
</evidence>
<gene>
    <name evidence="3" type="ORF">HG536_0C00760</name>
</gene>
<dbReference type="GeneID" id="59325046"/>